<dbReference type="Pfam" id="PF01922">
    <property type="entry name" value="SRP19"/>
    <property type="match status" value="1"/>
</dbReference>
<feature type="compositionally biased region" description="Basic residues" evidence="5">
    <location>
        <begin position="294"/>
        <end position="306"/>
    </location>
</feature>
<protein>
    <submittedName>
        <fullName evidence="6">Signal recognition particle, SRP19 subunit</fullName>
    </submittedName>
</protein>
<organism evidence="6 7">
    <name type="scientific">Fistulina hepatica ATCC 64428</name>
    <dbReference type="NCBI Taxonomy" id="1128425"/>
    <lineage>
        <taxon>Eukaryota</taxon>
        <taxon>Fungi</taxon>
        <taxon>Dikarya</taxon>
        <taxon>Basidiomycota</taxon>
        <taxon>Agaricomycotina</taxon>
        <taxon>Agaricomycetes</taxon>
        <taxon>Agaricomycetidae</taxon>
        <taxon>Agaricales</taxon>
        <taxon>Fistulinaceae</taxon>
        <taxon>Fistulina</taxon>
    </lineage>
</organism>
<dbReference type="EMBL" id="KN882062">
    <property type="protein sequence ID" value="KIY45080.1"/>
    <property type="molecule type" value="Genomic_DNA"/>
</dbReference>
<dbReference type="PANTHER" id="PTHR17453:SF0">
    <property type="entry name" value="SIGNAL RECOGNITION PARTICLE 19 KDA PROTEIN"/>
    <property type="match status" value="1"/>
</dbReference>
<evidence type="ECO:0000256" key="4">
    <source>
        <dbReference type="ARBA" id="ARBA00023274"/>
    </source>
</evidence>
<dbReference type="InterPro" id="IPR036521">
    <property type="entry name" value="SRP19-like_sf"/>
</dbReference>
<dbReference type="Proteomes" id="UP000054144">
    <property type="component" value="Unassembled WGS sequence"/>
</dbReference>
<evidence type="ECO:0000256" key="5">
    <source>
        <dbReference type="SAM" id="MobiDB-lite"/>
    </source>
</evidence>
<dbReference type="SUPFAM" id="SSF69695">
    <property type="entry name" value="SRP19"/>
    <property type="match status" value="1"/>
</dbReference>
<feature type="compositionally biased region" description="Low complexity" evidence="5">
    <location>
        <begin position="16"/>
        <end position="32"/>
    </location>
</feature>
<dbReference type="GO" id="GO:0005786">
    <property type="term" value="C:signal recognition particle, endoplasmic reticulum targeting"/>
    <property type="evidence" value="ECO:0007669"/>
    <property type="project" value="UniProtKB-KW"/>
</dbReference>
<proteinExistence type="predicted"/>
<evidence type="ECO:0000313" key="6">
    <source>
        <dbReference type="EMBL" id="KIY45080.1"/>
    </source>
</evidence>
<evidence type="ECO:0000256" key="1">
    <source>
        <dbReference type="ARBA" id="ARBA00004496"/>
    </source>
</evidence>
<comment type="subcellular location">
    <subcellularLocation>
        <location evidence="1">Cytoplasm</location>
    </subcellularLocation>
</comment>
<keyword evidence="4" id="KW-0687">Ribonucleoprotein</keyword>
<sequence>MSRKVIVEEFDDDTDLPLPSRSLPSSTSGPLLEEILSDGDEPPEPSQTRTARASPESSVPRTPTSPFNPGSRTPANTVTDVTPYKTWTCIYPIYIDAKRPYGTGQRRIARQKSLWWPLALDIADACSRLGIRSLLEQQKSHPRDWENPGRVRVQWKSDGRFMNLVIRSKRQLLESIASQIQRIKPENIPRPPYNTTASRTESTSVPTSKSTSSKGKQSAAYTKVKSPSEPKVKRNGARGLPIPPEAKTPIAERLSPFSPALVSGVLVDAVTAGMNAQESATGAAPSAGAAGTQKGKRKVIRVRGPG</sequence>
<dbReference type="Gene3D" id="3.30.56.30">
    <property type="entry name" value="Signal recognition particle, SRP19-like subunit"/>
    <property type="match status" value="1"/>
</dbReference>
<name>A0A0D7A2X2_9AGAR</name>
<keyword evidence="3" id="KW-0733">Signal recognition particle</keyword>
<feature type="region of interest" description="Disordered" evidence="5">
    <location>
        <begin position="183"/>
        <end position="251"/>
    </location>
</feature>
<dbReference type="AlphaFoldDB" id="A0A0D7A2X2"/>
<feature type="compositionally biased region" description="Low complexity" evidence="5">
    <location>
        <begin position="202"/>
        <end position="218"/>
    </location>
</feature>
<feature type="region of interest" description="Disordered" evidence="5">
    <location>
        <begin position="1"/>
        <end position="79"/>
    </location>
</feature>
<dbReference type="GO" id="GO:0008312">
    <property type="term" value="F:7S RNA binding"/>
    <property type="evidence" value="ECO:0007669"/>
    <property type="project" value="InterPro"/>
</dbReference>
<evidence type="ECO:0000256" key="2">
    <source>
        <dbReference type="ARBA" id="ARBA00022490"/>
    </source>
</evidence>
<dbReference type="PANTHER" id="PTHR17453">
    <property type="entry name" value="SIGNAL RECOGNITION PARTICLE 19 KD PROTEIN"/>
    <property type="match status" value="1"/>
</dbReference>
<keyword evidence="2" id="KW-0963">Cytoplasm</keyword>
<evidence type="ECO:0000256" key="3">
    <source>
        <dbReference type="ARBA" id="ARBA00023135"/>
    </source>
</evidence>
<gene>
    <name evidence="6" type="ORF">FISHEDRAFT_76928</name>
</gene>
<dbReference type="InterPro" id="IPR002778">
    <property type="entry name" value="Signal_recog_particle_SRP19"/>
</dbReference>
<feature type="compositionally biased region" description="Polar residues" evidence="5">
    <location>
        <begin position="46"/>
        <end position="79"/>
    </location>
</feature>
<dbReference type="OrthoDB" id="2190947at2759"/>
<feature type="region of interest" description="Disordered" evidence="5">
    <location>
        <begin position="278"/>
        <end position="306"/>
    </location>
</feature>
<keyword evidence="7" id="KW-1185">Reference proteome</keyword>
<dbReference type="GO" id="GO:0006617">
    <property type="term" value="P:SRP-dependent cotranslational protein targeting to membrane, signal sequence recognition"/>
    <property type="evidence" value="ECO:0007669"/>
    <property type="project" value="TreeGrafter"/>
</dbReference>
<reference evidence="6 7" key="1">
    <citation type="journal article" date="2015" name="Fungal Genet. Biol.">
        <title>Evolution of novel wood decay mechanisms in Agaricales revealed by the genome sequences of Fistulina hepatica and Cylindrobasidium torrendii.</title>
        <authorList>
            <person name="Floudas D."/>
            <person name="Held B.W."/>
            <person name="Riley R."/>
            <person name="Nagy L.G."/>
            <person name="Koehler G."/>
            <person name="Ransdell A.S."/>
            <person name="Younus H."/>
            <person name="Chow J."/>
            <person name="Chiniquy J."/>
            <person name="Lipzen A."/>
            <person name="Tritt A."/>
            <person name="Sun H."/>
            <person name="Haridas S."/>
            <person name="LaButti K."/>
            <person name="Ohm R.A."/>
            <person name="Kues U."/>
            <person name="Blanchette R.A."/>
            <person name="Grigoriev I.V."/>
            <person name="Minto R.E."/>
            <person name="Hibbett D.S."/>
        </authorList>
    </citation>
    <scope>NUCLEOTIDE SEQUENCE [LARGE SCALE GENOMIC DNA]</scope>
    <source>
        <strain evidence="6 7">ATCC 64428</strain>
    </source>
</reference>
<feature type="compositionally biased region" description="Low complexity" evidence="5">
    <location>
        <begin position="279"/>
        <end position="292"/>
    </location>
</feature>
<accession>A0A0D7A2X2</accession>
<evidence type="ECO:0000313" key="7">
    <source>
        <dbReference type="Proteomes" id="UP000054144"/>
    </source>
</evidence>